<organism evidence="8 9">
    <name type="scientific">Phlyctema vagabunda</name>
    <dbReference type="NCBI Taxonomy" id="108571"/>
    <lineage>
        <taxon>Eukaryota</taxon>
        <taxon>Fungi</taxon>
        <taxon>Dikarya</taxon>
        <taxon>Ascomycota</taxon>
        <taxon>Pezizomycotina</taxon>
        <taxon>Leotiomycetes</taxon>
        <taxon>Helotiales</taxon>
        <taxon>Dermateaceae</taxon>
        <taxon>Phlyctema</taxon>
    </lineage>
</organism>
<comment type="cofactor">
    <cofactor evidence="1">
        <name>heme</name>
        <dbReference type="ChEBI" id="CHEBI:30413"/>
    </cofactor>
</comment>
<name>A0ABR4PTB2_9HELO</name>
<evidence type="ECO:0000256" key="3">
    <source>
        <dbReference type="ARBA" id="ARBA00022617"/>
    </source>
</evidence>
<dbReference type="PRINTS" id="PR00463">
    <property type="entry name" value="EP450I"/>
</dbReference>
<dbReference type="Pfam" id="PF00067">
    <property type="entry name" value="p450"/>
    <property type="match status" value="1"/>
</dbReference>
<keyword evidence="6" id="KW-0503">Monooxygenase</keyword>
<dbReference type="PRINTS" id="PR00385">
    <property type="entry name" value="P450"/>
</dbReference>
<evidence type="ECO:0000256" key="4">
    <source>
        <dbReference type="ARBA" id="ARBA00022723"/>
    </source>
</evidence>
<evidence type="ECO:0000256" key="1">
    <source>
        <dbReference type="ARBA" id="ARBA00001971"/>
    </source>
</evidence>
<keyword evidence="3 6" id="KW-0349">Heme</keyword>
<keyword evidence="7" id="KW-0472">Membrane</keyword>
<keyword evidence="7" id="KW-0812">Transmembrane</keyword>
<reference evidence="8 9" key="1">
    <citation type="submission" date="2024-06" db="EMBL/GenBank/DDBJ databases">
        <title>Complete genome of Phlyctema vagabunda strain 19-DSS-EL-015.</title>
        <authorList>
            <person name="Fiorenzani C."/>
        </authorList>
    </citation>
    <scope>NUCLEOTIDE SEQUENCE [LARGE SCALE GENOMIC DNA]</scope>
    <source>
        <strain evidence="8 9">19-DSS-EL-015</strain>
    </source>
</reference>
<dbReference type="InterPro" id="IPR017972">
    <property type="entry name" value="Cyt_P450_CS"/>
</dbReference>
<dbReference type="InterPro" id="IPR002401">
    <property type="entry name" value="Cyt_P450_E_grp-I"/>
</dbReference>
<evidence type="ECO:0000256" key="6">
    <source>
        <dbReference type="RuleBase" id="RU000461"/>
    </source>
</evidence>
<evidence type="ECO:0000256" key="2">
    <source>
        <dbReference type="ARBA" id="ARBA00010617"/>
    </source>
</evidence>
<comment type="caution">
    <text evidence="8">The sequence shown here is derived from an EMBL/GenBank/DDBJ whole genome shotgun (WGS) entry which is preliminary data.</text>
</comment>
<evidence type="ECO:0000256" key="7">
    <source>
        <dbReference type="SAM" id="Phobius"/>
    </source>
</evidence>
<keyword evidence="7" id="KW-1133">Transmembrane helix</keyword>
<dbReference type="CDD" id="cd11058">
    <property type="entry name" value="CYP60B-like"/>
    <property type="match status" value="1"/>
</dbReference>
<dbReference type="PROSITE" id="PS00086">
    <property type="entry name" value="CYTOCHROME_P450"/>
    <property type="match status" value="1"/>
</dbReference>
<dbReference type="InterPro" id="IPR036396">
    <property type="entry name" value="Cyt_P450_sf"/>
</dbReference>
<keyword evidence="6" id="KW-0560">Oxidoreductase</keyword>
<sequence length="510" mass="58253">MARGAVQDLLGGNIVSKHVFLYTFIWAVIITVTYLIGITIYNVYFHPLSKFPGPRSRAASEWPYFFSLLNGTGPQDMLKLHDQYGPVVRVSPEELAFVRPSAFKDIYGHKKAGQPELAKDKKYYSAMGEPTLLNSPDMAYHSHLRRMLAPGFSDSSLRKQEAVIQEYLKILIKKLEEQSRSGHGTTDLVQWFNFYVFDVIGYLTYGETFDCLNSEKLHTWIQLIPKLATFYGLSQAAERLPRWMKYPFLLFQMPRNLISDAKTIGRISQAKVDHRLSITSKIPDLMGKLIDDHKEGNMSMKQLNSNASFIIGAGSETLMTLLAYCIYHLLMNPHTLEKLKSEIRGKFACPDEITMINVNQCKYLQAVIEETLRITAPSPATHPRYTPPDGIEIDGYFVPGNMAVGVPILAACKSPLNFRNPMSFVPERWTGEDPVYREDLREASQVFSVGPRDCLGRNLAYVESRLVIASLLWHFDLERRFPENWTDQKVYMVWLKPPLIVKLKPVNRQK</sequence>
<evidence type="ECO:0000256" key="5">
    <source>
        <dbReference type="ARBA" id="ARBA00023004"/>
    </source>
</evidence>
<evidence type="ECO:0000313" key="9">
    <source>
        <dbReference type="Proteomes" id="UP001629113"/>
    </source>
</evidence>
<dbReference type="SUPFAM" id="SSF48264">
    <property type="entry name" value="Cytochrome P450"/>
    <property type="match status" value="1"/>
</dbReference>
<protein>
    <submittedName>
        <fullName evidence="8">Averantin oxidoreductase</fullName>
    </submittedName>
</protein>
<comment type="similarity">
    <text evidence="2 6">Belongs to the cytochrome P450 family.</text>
</comment>
<feature type="transmembrane region" description="Helical" evidence="7">
    <location>
        <begin position="20"/>
        <end position="45"/>
    </location>
</feature>
<evidence type="ECO:0000313" key="8">
    <source>
        <dbReference type="EMBL" id="KAL3426506.1"/>
    </source>
</evidence>
<proteinExistence type="inferred from homology"/>
<dbReference type="EMBL" id="JBFCZG010000001">
    <property type="protein sequence ID" value="KAL3426506.1"/>
    <property type="molecule type" value="Genomic_DNA"/>
</dbReference>
<dbReference type="InterPro" id="IPR050121">
    <property type="entry name" value="Cytochrome_P450_monoxygenase"/>
</dbReference>
<gene>
    <name evidence="8" type="ORF">PVAG01_00015</name>
</gene>
<dbReference type="PANTHER" id="PTHR24305">
    <property type="entry name" value="CYTOCHROME P450"/>
    <property type="match status" value="1"/>
</dbReference>
<accession>A0ABR4PTB2</accession>
<dbReference type="InterPro" id="IPR001128">
    <property type="entry name" value="Cyt_P450"/>
</dbReference>
<keyword evidence="9" id="KW-1185">Reference proteome</keyword>
<keyword evidence="4 6" id="KW-0479">Metal-binding</keyword>
<dbReference type="PANTHER" id="PTHR24305:SF210">
    <property type="entry name" value="CYTOCHROME P450 MONOOXYGENASE ASQL-RELATED"/>
    <property type="match status" value="1"/>
</dbReference>
<dbReference type="Gene3D" id="1.10.630.10">
    <property type="entry name" value="Cytochrome P450"/>
    <property type="match status" value="1"/>
</dbReference>
<dbReference type="Proteomes" id="UP001629113">
    <property type="component" value="Unassembled WGS sequence"/>
</dbReference>
<keyword evidence="5 6" id="KW-0408">Iron</keyword>